<feature type="domain" description="Pyrrolo-quinoline quinone repeat" evidence="1">
    <location>
        <begin position="37"/>
        <end position="146"/>
    </location>
</feature>
<dbReference type="PANTHER" id="PTHR34512:SF30">
    <property type="entry name" value="OUTER MEMBRANE PROTEIN ASSEMBLY FACTOR BAMB"/>
    <property type="match status" value="1"/>
</dbReference>
<dbReference type="Proteomes" id="UP000248790">
    <property type="component" value="Unassembled WGS sequence"/>
</dbReference>
<dbReference type="InterPro" id="IPR015943">
    <property type="entry name" value="WD40/YVTN_repeat-like_dom_sf"/>
</dbReference>
<proteinExistence type="predicted"/>
<feature type="domain" description="Pyrrolo-quinoline quinone repeat" evidence="1">
    <location>
        <begin position="153"/>
        <end position="317"/>
    </location>
</feature>
<evidence type="ECO:0000313" key="2">
    <source>
        <dbReference type="EMBL" id="RAJ97400.1"/>
    </source>
</evidence>
<sequence length="387" mass="42368">MRVLLSFLLLGYLLTGCKKQSDIEKEPDTIVYFTSRGGSLYALDALTGTQRWKCLLDSVYNVGGYIPNLNISSPIFEKGILYVGHSNGSLYAVDAKTGTKKWEYKAEASIHSSPTVANGIVYVGSNDKNLYAIDGITGKKRWAYTTGDWVYSSPAVVNGVVYVGSLDNRLYALDALSGVKKWEFDTGSAIYSSPTVENGQVYISSTLDVDAILTGITGKVFSINAASGVKRWEYVRERYAKSRLVSPIIYNGVLYTAGDIMVQAVDATNGTKKWELDLRNDFSSSPVIVDSTLYIGRNDGQSMVAININTGTRRWRTFTNPYDTVCSPVVANGLVYFGGPEDFYALDAVRGHLKWQFKAGSYVCSNALVVKNGEVYGAYSTDSGTRN</sequence>
<dbReference type="RefSeq" id="WP_111628389.1">
    <property type="nucleotide sequence ID" value="NZ_QLMC01000003.1"/>
</dbReference>
<dbReference type="Gene3D" id="2.130.10.10">
    <property type="entry name" value="YVTN repeat-like/Quinoprotein amine dehydrogenase"/>
    <property type="match status" value="2"/>
</dbReference>
<dbReference type="PROSITE" id="PS51257">
    <property type="entry name" value="PROKAR_LIPOPROTEIN"/>
    <property type="match status" value="1"/>
</dbReference>
<dbReference type="AlphaFoldDB" id="A0A327WY06"/>
<dbReference type="SMART" id="SM00564">
    <property type="entry name" value="PQQ"/>
    <property type="match status" value="8"/>
</dbReference>
<organism evidence="2 3">
    <name type="scientific">Larkinella arboricola</name>
    <dbReference type="NCBI Taxonomy" id="643671"/>
    <lineage>
        <taxon>Bacteria</taxon>
        <taxon>Pseudomonadati</taxon>
        <taxon>Bacteroidota</taxon>
        <taxon>Cytophagia</taxon>
        <taxon>Cytophagales</taxon>
        <taxon>Spirosomataceae</taxon>
        <taxon>Larkinella</taxon>
    </lineage>
</organism>
<comment type="caution">
    <text evidence="2">The sequence shown here is derived from an EMBL/GenBank/DDBJ whole genome shotgun (WGS) entry which is preliminary data.</text>
</comment>
<dbReference type="EMBL" id="QLMC01000003">
    <property type="protein sequence ID" value="RAJ97400.1"/>
    <property type="molecule type" value="Genomic_DNA"/>
</dbReference>
<reference evidence="2 3" key="1">
    <citation type="submission" date="2018-06" db="EMBL/GenBank/DDBJ databases">
        <title>Genomic Encyclopedia of Archaeal and Bacterial Type Strains, Phase II (KMG-II): from individual species to whole genera.</title>
        <authorList>
            <person name="Goeker M."/>
        </authorList>
    </citation>
    <scope>NUCLEOTIDE SEQUENCE [LARGE SCALE GENOMIC DNA]</scope>
    <source>
        <strain evidence="2 3">DSM 21851</strain>
    </source>
</reference>
<protein>
    <submittedName>
        <fullName evidence="2">Outer membrane protein assembly factor BamB</fullName>
    </submittedName>
</protein>
<dbReference type="Gene3D" id="2.40.10.480">
    <property type="match status" value="1"/>
</dbReference>
<evidence type="ECO:0000313" key="3">
    <source>
        <dbReference type="Proteomes" id="UP000248790"/>
    </source>
</evidence>
<dbReference type="InterPro" id="IPR011047">
    <property type="entry name" value="Quinoprotein_ADH-like_sf"/>
</dbReference>
<dbReference type="PANTHER" id="PTHR34512">
    <property type="entry name" value="CELL SURFACE PROTEIN"/>
    <property type="match status" value="1"/>
</dbReference>
<accession>A0A327WY06</accession>
<dbReference type="OrthoDB" id="7012117at2"/>
<gene>
    <name evidence="2" type="ORF">LX87_02300</name>
</gene>
<dbReference type="InterPro" id="IPR018391">
    <property type="entry name" value="PQQ_b-propeller_rpt"/>
</dbReference>
<name>A0A327WY06_LARAB</name>
<keyword evidence="3" id="KW-1185">Reference proteome</keyword>
<dbReference type="SUPFAM" id="SSF50998">
    <property type="entry name" value="Quinoprotein alcohol dehydrogenase-like"/>
    <property type="match status" value="2"/>
</dbReference>
<evidence type="ECO:0000259" key="1">
    <source>
        <dbReference type="Pfam" id="PF13360"/>
    </source>
</evidence>
<dbReference type="InterPro" id="IPR002372">
    <property type="entry name" value="PQQ_rpt_dom"/>
</dbReference>
<dbReference type="Pfam" id="PF13360">
    <property type="entry name" value="PQQ_2"/>
    <property type="match status" value="2"/>
</dbReference>